<feature type="active site" evidence="5">
    <location>
        <position position="181"/>
    </location>
</feature>
<dbReference type="PANTHER" id="PTHR45679">
    <property type="entry name" value="ER DEGRADATION-ENHANCING ALPHA-MANNOSIDASE-LIKE PROTEIN 2"/>
    <property type="match status" value="1"/>
</dbReference>
<dbReference type="EMBL" id="FN655071">
    <property type="protein sequence ID" value="CBY37843.1"/>
    <property type="molecule type" value="Genomic_DNA"/>
</dbReference>
<keyword evidence="4" id="KW-0325">Glycoprotein</keyword>
<dbReference type="PANTHER" id="PTHR45679:SF5">
    <property type="entry name" value="ER DEGRADATION-ENHANCING ALPHA-MANNOSIDASE-LIKE PROTEIN 1"/>
    <property type="match status" value="1"/>
</dbReference>
<evidence type="ECO:0000256" key="3">
    <source>
        <dbReference type="ARBA" id="ARBA00022824"/>
    </source>
</evidence>
<comment type="subcellular location">
    <subcellularLocation>
        <location evidence="1">Endoplasmic reticulum</location>
    </subcellularLocation>
</comment>
<evidence type="ECO:0000313" key="8">
    <source>
        <dbReference type="EMBL" id="CBY37843.1"/>
    </source>
</evidence>
<dbReference type="GO" id="GO:0004571">
    <property type="term" value="F:mannosyl-oligosaccharide 1,2-alpha-mannosidase activity"/>
    <property type="evidence" value="ECO:0007669"/>
    <property type="project" value="InterPro"/>
</dbReference>
<protein>
    <recommendedName>
        <fullName evidence="7">alpha-1,2-Mannosidase</fullName>
        <ecNumber evidence="7">3.2.1.-</ecNumber>
    </recommendedName>
</protein>
<feature type="binding site" evidence="6">
    <location>
        <position position="389"/>
    </location>
    <ligand>
        <name>Ca(2+)</name>
        <dbReference type="ChEBI" id="CHEBI:29108"/>
    </ligand>
</feature>
<dbReference type="EC" id="3.2.1.-" evidence="7"/>
<dbReference type="InterPro" id="IPR001382">
    <property type="entry name" value="Glyco_hydro_47"/>
</dbReference>
<evidence type="ECO:0000256" key="1">
    <source>
        <dbReference type="ARBA" id="ARBA00004240"/>
    </source>
</evidence>
<name>E4YQU8_OIKDI</name>
<evidence type="ECO:0000256" key="6">
    <source>
        <dbReference type="PIRSR" id="PIRSR601382-2"/>
    </source>
</evidence>
<dbReference type="PRINTS" id="PR00747">
    <property type="entry name" value="GLYHDRLASE47"/>
</dbReference>
<dbReference type="GO" id="GO:0005509">
    <property type="term" value="F:calcium ion binding"/>
    <property type="evidence" value="ECO:0007669"/>
    <property type="project" value="InterPro"/>
</dbReference>
<evidence type="ECO:0000256" key="5">
    <source>
        <dbReference type="PIRSR" id="PIRSR601382-1"/>
    </source>
</evidence>
<dbReference type="Gene3D" id="1.50.10.10">
    <property type="match status" value="1"/>
</dbReference>
<dbReference type="SUPFAM" id="SSF48225">
    <property type="entry name" value="Seven-hairpin glycosidases"/>
    <property type="match status" value="1"/>
</dbReference>
<comment type="cofactor">
    <cofactor evidence="6">
        <name>Ca(2+)</name>
        <dbReference type="ChEBI" id="CHEBI:29108"/>
    </cofactor>
</comment>
<dbReference type="InterPro" id="IPR036026">
    <property type="entry name" value="Seven-hairpin_glycosidases"/>
</dbReference>
<sequence length="455" mass="51662">MDTLALLGDRESFRSAVDFVVESVDFNQPYSVNVFEVTIRVLGALLSSHSLIVDPEQMIPNLHPNYKGGLLSKAIDLADRIIPSFEKTKSGVPLPRVRLDGGAVHTSNRTDTTIASATSLVLEFGLLSKLTGNETYLFLARNAVDVIWGIRNESTGLWPSGIDSRTLQPTNNFSGFGAGFDSFPEYLLKSYIMFGFEIEFSRFSELIKSYRKYARMGRSKCFSGDGTVPFFANVNFSTGEVANTWIDSLSAFFPGLLTLSGDVEEAVCLHFLYFTIWRMFDAFPERFDWNKLSSIVHFYPLRPELIESTYHLYRVTKKPFYLHVGKELLNSIERHMKTDCGFATLHSVLDRTLEDRMESFFLAETVKYLYLLFDDENPLHSSEKWIFSTEGHLLPVLKSNEVSICSSPGFNMTRNAFENMICPGVCHEFTRHENLLPLQPKYIRQIEAAIGLRQL</sequence>
<keyword evidence="7" id="KW-0378">Hydrolase</keyword>
<dbReference type="InterPro" id="IPR012341">
    <property type="entry name" value="6hp_glycosidase-like_sf"/>
</dbReference>
<keyword evidence="7" id="KW-0326">Glycosidase</keyword>
<feature type="active site" evidence="5">
    <location>
        <position position="304"/>
    </location>
</feature>
<dbReference type="InterPro" id="IPR044674">
    <property type="entry name" value="EDEM1/2/3"/>
</dbReference>
<comment type="similarity">
    <text evidence="2 7">Belongs to the glycosyl hydrolase 47 family.</text>
</comment>
<accession>E4YQU8</accession>
<dbReference type="GO" id="GO:0044322">
    <property type="term" value="C:endoplasmic reticulum quality control compartment"/>
    <property type="evidence" value="ECO:0007669"/>
    <property type="project" value="GOC"/>
</dbReference>
<dbReference type="GO" id="GO:0005975">
    <property type="term" value="P:carbohydrate metabolic process"/>
    <property type="evidence" value="ECO:0007669"/>
    <property type="project" value="InterPro"/>
</dbReference>
<dbReference type="GO" id="GO:0016020">
    <property type="term" value="C:membrane"/>
    <property type="evidence" value="ECO:0007669"/>
    <property type="project" value="InterPro"/>
</dbReference>
<dbReference type="AlphaFoldDB" id="E4YQU8"/>
<evidence type="ECO:0000256" key="4">
    <source>
        <dbReference type="ARBA" id="ARBA00023180"/>
    </source>
</evidence>
<keyword evidence="3" id="KW-0256">Endoplasmic reticulum</keyword>
<gene>
    <name evidence="8" type="ORF">GSOID_T00031330001</name>
</gene>
<evidence type="ECO:0000256" key="7">
    <source>
        <dbReference type="RuleBase" id="RU361193"/>
    </source>
</evidence>
<keyword evidence="6" id="KW-0106">Calcium</keyword>
<organism evidence="8">
    <name type="scientific">Oikopleura dioica</name>
    <name type="common">Tunicate</name>
    <dbReference type="NCBI Taxonomy" id="34765"/>
    <lineage>
        <taxon>Eukaryota</taxon>
        <taxon>Metazoa</taxon>
        <taxon>Chordata</taxon>
        <taxon>Tunicata</taxon>
        <taxon>Appendicularia</taxon>
        <taxon>Copelata</taxon>
        <taxon>Oikopleuridae</taxon>
        <taxon>Oikopleura</taxon>
    </lineage>
</organism>
<proteinExistence type="inferred from homology"/>
<reference evidence="8" key="1">
    <citation type="journal article" date="2010" name="Science">
        <title>Plasticity of animal genome architecture unmasked by rapid evolution of a pelagic tunicate.</title>
        <authorList>
            <person name="Denoeud F."/>
            <person name="Henriet S."/>
            <person name="Mungpakdee S."/>
            <person name="Aury J.M."/>
            <person name="Da Silva C."/>
            <person name="Brinkmann H."/>
            <person name="Mikhaleva J."/>
            <person name="Olsen L.C."/>
            <person name="Jubin C."/>
            <person name="Canestro C."/>
            <person name="Bouquet J.M."/>
            <person name="Danks G."/>
            <person name="Poulain J."/>
            <person name="Campsteijn C."/>
            <person name="Adamski M."/>
            <person name="Cross I."/>
            <person name="Yadetie F."/>
            <person name="Muffato M."/>
            <person name="Louis A."/>
            <person name="Butcher S."/>
            <person name="Tsagkogeorga G."/>
            <person name="Konrad A."/>
            <person name="Singh S."/>
            <person name="Jensen M.F."/>
            <person name="Cong E.H."/>
            <person name="Eikeseth-Otteraa H."/>
            <person name="Noel B."/>
            <person name="Anthouard V."/>
            <person name="Porcel B.M."/>
            <person name="Kachouri-Lafond R."/>
            <person name="Nishino A."/>
            <person name="Ugolini M."/>
            <person name="Chourrout P."/>
            <person name="Nishida H."/>
            <person name="Aasland R."/>
            <person name="Huzurbazar S."/>
            <person name="Westhof E."/>
            <person name="Delsuc F."/>
            <person name="Lehrach H."/>
            <person name="Reinhardt R."/>
            <person name="Weissenbach J."/>
            <person name="Roy S.W."/>
            <person name="Artiguenave F."/>
            <person name="Postlethwait J.H."/>
            <person name="Manak J.R."/>
            <person name="Thompson E.M."/>
            <person name="Jaillon O."/>
            <person name="Du Pasquier L."/>
            <person name="Boudinot P."/>
            <person name="Liberles D.A."/>
            <person name="Volff J.N."/>
            <person name="Philippe H."/>
            <person name="Lenhard B."/>
            <person name="Roest Crollius H."/>
            <person name="Wincker P."/>
            <person name="Chourrout D."/>
        </authorList>
    </citation>
    <scope>NUCLEOTIDE SEQUENCE [LARGE SCALE GENOMIC DNA]</scope>
</reference>
<dbReference type="GO" id="GO:1904380">
    <property type="term" value="P:endoplasmic reticulum mannose trimming"/>
    <property type="evidence" value="ECO:0007669"/>
    <property type="project" value="InterPro"/>
</dbReference>
<feature type="active site" description="Proton donor" evidence="5">
    <location>
        <position position="36"/>
    </location>
</feature>
<keyword evidence="6" id="KW-0479">Metal-binding</keyword>
<evidence type="ECO:0000256" key="2">
    <source>
        <dbReference type="ARBA" id="ARBA00007658"/>
    </source>
</evidence>
<dbReference type="Pfam" id="PF01532">
    <property type="entry name" value="Glyco_hydro_47"/>
    <property type="match status" value="1"/>
</dbReference>
<dbReference type="Proteomes" id="UP000011014">
    <property type="component" value="Unassembled WGS sequence"/>
</dbReference>
<feature type="active site" description="Proton donor" evidence="5">
    <location>
        <position position="285"/>
    </location>
</feature>